<evidence type="ECO:0000313" key="1">
    <source>
        <dbReference type="EMBL" id="KAH3715348.1"/>
    </source>
</evidence>
<dbReference type="AlphaFoldDB" id="A0A9D4C1F9"/>
<dbReference type="EMBL" id="JAIWYP010000013">
    <property type="protein sequence ID" value="KAH3715348.1"/>
    <property type="molecule type" value="Genomic_DNA"/>
</dbReference>
<dbReference type="Proteomes" id="UP000828390">
    <property type="component" value="Unassembled WGS sequence"/>
</dbReference>
<keyword evidence="2" id="KW-1185">Reference proteome</keyword>
<proteinExistence type="predicted"/>
<organism evidence="1 2">
    <name type="scientific">Dreissena polymorpha</name>
    <name type="common">Zebra mussel</name>
    <name type="synonym">Mytilus polymorpha</name>
    <dbReference type="NCBI Taxonomy" id="45954"/>
    <lineage>
        <taxon>Eukaryota</taxon>
        <taxon>Metazoa</taxon>
        <taxon>Spiralia</taxon>
        <taxon>Lophotrochozoa</taxon>
        <taxon>Mollusca</taxon>
        <taxon>Bivalvia</taxon>
        <taxon>Autobranchia</taxon>
        <taxon>Heteroconchia</taxon>
        <taxon>Euheterodonta</taxon>
        <taxon>Imparidentia</taxon>
        <taxon>Neoheterodontei</taxon>
        <taxon>Myida</taxon>
        <taxon>Dreissenoidea</taxon>
        <taxon>Dreissenidae</taxon>
        <taxon>Dreissena</taxon>
    </lineage>
</organism>
<reference evidence="1" key="2">
    <citation type="submission" date="2020-11" db="EMBL/GenBank/DDBJ databases">
        <authorList>
            <person name="McCartney M.A."/>
            <person name="Auch B."/>
            <person name="Kono T."/>
            <person name="Mallez S."/>
            <person name="Becker A."/>
            <person name="Gohl D.M."/>
            <person name="Silverstein K.A.T."/>
            <person name="Koren S."/>
            <person name="Bechman K.B."/>
            <person name="Herman A."/>
            <person name="Abrahante J.E."/>
            <person name="Garbe J."/>
        </authorList>
    </citation>
    <scope>NUCLEOTIDE SEQUENCE</scope>
    <source>
        <strain evidence="1">Duluth1</strain>
        <tissue evidence="1">Whole animal</tissue>
    </source>
</reference>
<reference evidence="1" key="1">
    <citation type="journal article" date="2019" name="bioRxiv">
        <title>The Genome of the Zebra Mussel, Dreissena polymorpha: A Resource for Invasive Species Research.</title>
        <authorList>
            <person name="McCartney M.A."/>
            <person name="Auch B."/>
            <person name="Kono T."/>
            <person name="Mallez S."/>
            <person name="Zhang Y."/>
            <person name="Obille A."/>
            <person name="Becker A."/>
            <person name="Abrahante J.E."/>
            <person name="Garbe J."/>
            <person name="Badalamenti J.P."/>
            <person name="Herman A."/>
            <person name="Mangelson H."/>
            <person name="Liachko I."/>
            <person name="Sullivan S."/>
            <person name="Sone E.D."/>
            <person name="Koren S."/>
            <person name="Silverstein K.A.T."/>
            <person name="Beckman K.B."/>
            <person name="Gohl D.M."/>
        </authorList>
    </citation>
    <scope>NUCLEOTIDE SEQUENCE</scope>
    <source>
        <strain evidence="1">Duluth1</strain>
        <tissue evidence="1">Whole animal</tissue>
    </source>
</reference>
<protein>
    <submittedName>
        <fullName evidence="1">Uncharacterized protein</fullName>
    </submittedName>
</protein>
<name>A0A9D4C1F9_DREPO</name>
<gene>
    <name evidence="1" type="ORF">DPMN_058055</name>
</gene>
<sequence length="107" mass="12249">MGSFNFAEETASRRDSIEIQRIRMLYLSSLRVNPLVLLCAQCIAPIHARITWDSYQYISSWVGSEAFQNFPVPQLGIEPGTSGMVDQSVTTRLPHNPTRLLHHYQMR</sequence>
<accession>A0A9D4C1F9</accession>
<comment type="caution">
    <text evidence="1">The sequence shown here is derived from an EMBL/GenBank/DDBJ whole genome shotgun (WGS) entry which is preliminary data.</text>
</comment>
<evidence type="ECO:0000313" key="2">
    <source>
        <dbReference type="Proteomes" id="UP000828390"/>
    </source>
</evidence>